<dbReference type="GO" id="GO:0034506">
    <property type="term" value="C:chromosome, centromeric core domain"/>
    <property type="evidence" value="ECO:0007669"/>
    <property type="project" value="TreeGrafter"/>
</dbReference>
<evidence type="ECO:0000259" key="3">
    <source>
        <dbReference type="Pfam" id="PF12539"/>
    </source>
</evidence>
<proteinExistence type="predicted"/>
<protein>
    <recommendedName>
        <fullName evidence="3">Monopolin complex subunit Csm1/Pcs1 C-terminal domain-containing protein</fullName>
    </recommendedName>
</protein>
<gene>
    <name evidence="4" type="ORF">HETSPECPRED_001705</name>
</gene>
<feature type="compositionally biased region" description="Polar residues" evidence="2">
    <location>
        <begin position="96"/>
        <end position="107"/>
    </location>
</feature>
<dbReference type="InterPro" id="IPR038608">
    <property type="entry name" value="Csm1/Pcs1_C_sf"/>
</dbReference>
<keyword evidence="1" id="KW-0175">Coiled coil</keyword>
<dbReference type="GO" id="GO:0005730">
    <property type="term" value="C:nucleolus"/>
    <property type="evidence" value="ECO:0007669"/>
    <property type="project" value="TreeGrafter"/>
</dbReference>
<dbReference type="Proteomes" id="UP000664521">
    <property type="component" value="Unassembled WGS sequence"/>
</dbReference>
<accession>A0A8H3IFI1</accession>
<dbReference type="CDD" id="cd23787">
    <property type="entry name" value="RWD_CSM1"/>
    <property type="match status" value="1"/>
</dbReference>
<feature type="region of interest" description="Disordered" evidence="2">
    <location>
        <begin position="1"/>
        <end position="229"/>
    </location>
</feature>
<comment type="caution">
    <text evidence="4">The sequence shown here is derived from an EMBL/GenBank/DDBJ whole genome shotgun (WGS) entry which is preliminary data.</text>
</comment>
<evidence type="ECO:0000256" key="2">
    <source>
        <dbReference type="SAM" id="MobiDB-lite"/>
    </source>
</evidence>
<sequence>MSKAKAITPATGPEGSDMDDELDSPEANAQPSPDSNQENTAASGKRGRTSRKAASARFSKVKAPAKRTTSATMVGKKKAAPKKRAVGKRAPLKEQANVQQASDTEVGNANAPADKEADPIEDVSMDEQPIVEEPPKSKKPAGRGRKTASKESKPPPKATEKDGEFEYTPIRNVSNDMFSRLQANANAPVGRGTRNSKKTKNGKPTEIAESQAEPMDVDPPSVPEEDEDAIPQSVYRQINDLRATSKTQQPPVNRRRAGSASDTEPNGTDPALRRKLGEMTKKVDNLERRYNNLREVGVKEAEANFEKLKAQSEAKTKAANDLIASLRNDLVAQKALVSESKLLSKQIATKDNDLATANAKIALLNSSLTESQNENKALQAKLANVRASSVVESVHTGKTPGSAMKGKPQARTIMVGSAEAAQAAQVAQLKEDLYSDLTGLILRGVEKGEEESVYDCIQTGRNGTLHFKISVANDTDVPYDEADIRYTPLLDANRDRDILQLLPDYLSEEITFPRSQAAHFYGRVVDTLMKKQRMASEDE</sequence>
<dbReference type="AlphaFoldDB" id="A0A8H3IFI1"/>
<evidence type="ECO:0000256" key="1">
    <source>
        <dbReference type="SAM" id="Coils"/>
    </source>
</evidence>
<dbReference type="Pfam" id="PF12539">
    <property type="entry name" value="Csm1"/>
    <property type="match status" value="1"/>
</dbReference>
<dbReference type="EMBL" id="CAJPDS010000013">
    <property type="protein sequence ID" value="CAF9913955.1"/>
    <property type="molecule type" value="Genomic_DNA"/>
</dbReference>
<feature type="region of interest" description="Disordered" evidence="2">
    <location>
        <begin position="241"/>
        <end position="279"/>
    </location>
</feature>
<dbReference type="GO" id="GO:1990644">
    <property type="term" value="F:microtubule site clamp"/>
    <property type="evidence" value="ECO:0007669"/>
    <property type="project" value="TreeGrafter"/>
</dbReference>
<feature type="compositionally biased region" description="Basic residues" evidence="2">
    <location>
        <begin position="75"/>
        <end position="87"/>
    </location>
</feature>
<name>A0A8H3IFI1_9LECA</name>
<feature type="compositionally biased region" description="Polar residues" evidence="2">
    <location>
        <begin position="27"/>
        <end position="42"/>
    </location>
</feature>
<feature type="compositionally biased region" description="Basic residues" evidence="2">
    <location>
        <begin position="137"/>
        <end position="147"/>
    </location>
</feature>
<dbReference type="GO" id="GO:0051315">
    <property type="term" value="P:attachment of mitotic spindle microtubules to kinetochore"/>
    <property type="evidence" value="ECO:0007669"/>
    <property type="project" value="TreeGrafter"/>
</dbReference>
<dbReference type="PANTHER" id="PTHR28006">
    <property type="entry name" value="MONOPOLIN COMPLEX SUBUNIT CSM1"/>
    <property type="match status" value="1"/>
</dbReference>
<dbReference type="GO" id="GO:0045144">
    <property type="term" value="P:meiotic sister chromatid segregation"/>
    <property type="evidence" value="ECO:0007669"/>
    <property type="project" value="TreeGrafter"/>
</dbReference>
<feature type="coiled-coil region" evidence="1">
    <location>
        <begin position="354"/>
        <end position="388"/>
    </location>
</feature>
<feature type="compositionally biased region" description="Basic and acidic residues" evidence="2">
    <location>
        <begin position="148"/>
        <end position="164"/>
    </location>
</feature>
<evidence type="ECO:0000313" key="5">
    <source>
        <dbReference type="Proteomes" id="UP000664521"/>
    </source>
</evidence>
<organism evidence="4 5">
    <name type="scientific">Heterodermia speciosa</name>
    <dbReference type="NCBI Taxonomy" id="116794"/>
    <lineage>
        <taxon>Eukaryota</taxon>
        <taxon>Fungi</taxon>
        <taxon>Dikarya</taxon>
        <taxon>Ascomycota</taxon>
        <taxon>Pezizomycotina</taxon>
        <taxon>Lecanoromycetes</taxon>
        <taxon>OSLEUM clade</taxon>
        <taxon>Lecanoromycetidae</taxon>
        <taxon>Caliciales</taxon>
        <taxon>Physciaceae</taxon>
        <taxon>Heterodermia</taxon>
    </lineage>
</organism>
<dbReference type="InterPro" id="IPR020981">
    <property type="entry name" value="Csm1/Pcs1_C"/>
</dbReference>
<reference evidence="4" key="1">
    <citation type="submission" date="2021-03" db="EMBL/GenBank/DDBJ databases">
        <authorList>
            <person name="Tagirdzhanova G."/>
        </authorList>
    </citation>
    <scope>NUCLEOTIDE SEQUENCE</scope>
</reference>
<feature type="compositionally biased region" description="Polar residues" evidence="2">
    <location>
        <begin position="242"/>
        <end position="251"/>
    </location>
</feature>
<feature type="domain" description="Monopolin complex subunit Csm1/Pcs1 C-terminal" evidence="3">
    <location>
        <begin position="428"/>
        <end position="514"/>
    </location>
</feature>
<dbReference type="InterPro" id="IPR040349">
    <property type="entry name" value="Csm1/Pcs1"/>
</dbReference>
<dbReference type="PANTHER" id="PTHR28006:SF1">
    <property type="entry name" value="MONOPOLIN COMPLEX SUBUNIT CSM1"/>
    <property type="match status" value="1"/>
</dbReference>
<dbReference type="Gene3D" id="3.90.1150.80">
    <property type="match status" value="1"/>
</dbReference>
<feature type="compositionally biased region" description="Polar residues" evidence="2">
    <location>
        <begin position="171"/>
        <end position="185"/>
    </location>
</feature>
<dbReference type="FunFam" id="3.90.1150.80:FF:000001">
    <property type="entry name" value="Chromosome segregation protein (Pcs1)"/>
    <property type="match status" value="1"/>
</dbReference>
<dbReference type="OrthoDB" id="2431049at2759"/>
<keyword evidence="5" id="KW-1185">Reference proteome</keyword>
<dbReference type="GO" id="GO:0072686">
    <property type="term" value="C:mitotic spindle"/>
    <property type="evidence" value="ECO:0007669"/>
    <property type="project" value="TreeGrafter"/>
</dbReference>
<evidence type="ECO:0000313" key="4">
    <source>
        <dbReference type="EMBL" id="CAF9913955.1"/>
    </source>
</evidence>
<dbReference type="GO" id="GO:0033551">
    <property type="term" value="C:monopolin complex"/>
    <property type="evidence" value="ECO:0007669"/>
    <property type="project" value="InterPro"/>
</dbReference>